<dbReference type="OrthoDB" id="9779207at2"/>
<dbReference type="STRING" id="1218507.JF74_14960"/>
<organism evidence="3 4">
    <name type="scientific">Lactobacillus melliventris</name>
    <dbReference type="NCBI Taxonomy" id="1218507"/>
    <lineage>
        <taxon>Bacteria</taxon>
        <taxon>Bacillati</taxon>
        <taxon>Bacillota</taxon>
        <taxon>Bacilli</taxon>
        <taxon>Lactobacillales</taxon>
        <taxon>Lactobacillaceae</taxon>
        <taxon>Lactobacillus</taxon>
    </lineage>
</organism>
<dbReference type="GO" id="GO:0006002">
    <property type="term" value="P:fructose 6-phosphate metabolic process"/>
    <property type="evidence" value="ECO:0007669"/>
    <property type="project" value="TreeGrafter"/>
</dbReference>
<dbReference type="GO" id="GO:0006487">
    <property type="term" value="P:protein N-linked glycosylation"/>
    <property type="evidence" value="ECO:0007669"/>
    <property type="project" value="TreeGrafter"/>
</dbReference>
<dbReference type="InterPro" id="IPR046348">
    <property type="entry name" value="SIS_dom_sf"/>
</dbReference>
<reference evidence="3 4" key="1">
    <citation type="submission" date="2015-01" db="EMBL/GenBank/DDBJ databases">
        <title>Comparative genomics of the lactic acid bacteria isolated from the honey bee gut.</title>
        <authorList>
            <person name="Ellegaard K.M."/>
            <person name="Tamarit D."/>
            <person name="Javelind E."/>
            <person name="Olofsson T."/>
            <person name="Andersson S.G."/>
            <person name="Vasquez A."/>
        </authorList>
    </citation>
    <scope>NUCLEOTIDE SEQUENCE [LARGE SCALE GENOMIC DNA]</scope>
    <source>
        <strain evidence="3 4">Hma8</strain>
    </source>
</reference>
<dbReference type="SUPFAM" id="SSF53697">
    <property type="entry name" value="SIS domain"/>
    <property type="match status" value="1"/>
</dbReference>
<dbReference type="PATRIC" id="fig|1218507.3.peg.1686"/>
<dbReference type="Proteomes" id="UP000033531">
    <property type="component" value="Unassembled WGS sequence"/>
</dbReference>
<evidence type="ECO:0000313" key="4">
    <source>
        <dbReference type="Proteomes" id="UP000033531"/>
    </source>
</evidence>
<dbReference type="PANTHER" id="PTHR10937:SF17">
    <property type="entry name" value="GLUCOSAMINE-FRUCTOSE-6-PHOSPHATE AMINOTRANSFERASE"/>
    <property type="match status" value="1"/>
</dbReference>
<dbReference type="RefSeq" id="WP_084619592.1">
    <property type="nucleotide sequence ID" value="NZ_KQ034022.1"/>
</dbReference>
<dbReference type="PROSITE" id="PS51464">
    <property type="entry name" value="SIS"/>
    <property type="match status" value="1"/>
</dbReference>
<dbReference type="InterPro" id="IPR001347">
    <property type="entry name" value="SIS_dom"/>
</dbReference>
<sequence length="356" mass="39692">MMEMLDYVKASPQKVKENINDKESLVTPLVKLFCDQNFVSVIIVASGSSMNAAKMAQPYMVKRLGCPVSVITPELFELIEPINFNKTFVFFISQSGASTNILHAMNYMKKLSHQTILLTGNVHSQAAGNADYVIDYGVGVETVGYVTIGLSTLILYLALFANEVAIKGDREHNSDDEFIQLANVMSSTVDKGIDFVNEHFLELAEMGPTFICGNNMNLGVAREAALKFQETLKIPTMHYEVEEFMHGPDIQLSPKYTVFLIDNLQHSSRISSIYEKLAVVTSRRYLITFGSEPKEQNVINITKPVIKDLCSMAVIPFFQVIVASMMPALSTEKSHPLADKFMNAITTKNYSQNNKE</sequence>
<keyword evidence="1" id="KW-0677">Repeat</keyword>
<feature type="domain" description="SIS" evidence="2">
    <location>
        <begin position="29"/>
        <end position="169"/>
    </location>
</feature>
<evidence type="ECO:0000313" key="3">
    <source>
        <dbReference type="EMBL" id="KJY55647.1"/>
    </source>
</evidence>
<dbReference type="EMBL" id="JXLI01000013">
    <property type="protein sequence ID" value="KJY55647.1"/>
    <property type="molecule type" value="Genomic_DNA"/>
</dbReference>
<dbReference type="HOGENOM" id="CLU_012520_1_0_9"/>
<protein>
    <recommendedName>
        <fullName evidence="2">SIS domain-containing protein</fullName>
    </recommendedName>
</protein>
<dbReference type="Gene3D" id="3.40.50.10490">
    <property type="entry name" value="Glucose-6-phosphate isomerase like protein, domain 1"/>
    <property type="match status" value="2"/>
</dbReference>
<dbReference type="GO" id="GO:0006047">
    <property type="term" value="P:UDP-N-acetylglucosamine metabolic process"/>
    <property type="evidence" value="ECO:0007669"/>
    <property type="project" value="TreeGrafter"/>
</dbReference>
<dbReference type="Pfam" id="PF01380">
    <property type="entry name" value="SIS"/>
    <property type="match status" value="1"/>
</dbReference>
<proteinExistence type="predicted"/>
<dbReference type="CDD" id="cd05008">
    <property type="entry name" value="SIS_GlmS_GlmD_1"/>
    <property type="match status" value="1"/>
</dbReference>
<dbReference type="GO" id="GO:0097367">
    <property type="term" value="F:carbohydrate derivative binding"/>
    <property type="evidence" value="ECO:0007669"/>
    <property type="project" value="InterPro"/>
</dbReference>
<dbReference type="PANTHER" id="PTHR10937">
    <property type="entry name" value="GLUCOSAMINE--FRUCTOSE-6-PHOSPHATE AMINOTRANSFERASE, ISOMERIZING"/>
    <property type="match status" value="1"/>
</dbReference>
<evidence type="ECO:0000256" key="1">
    <source>
        <dbReference type="ARBA" id="ARBA00022737"/>
    </source>
</evidence>
<dbReference type="AlphaFoldDB" id="A0A0F4L9Y0"/>
<dbReference type="GO" id="GO:0004360">
    <property type="term" value="F:glutamine-fructose-6-phosphate transaminase (isomerizing) activity"/>
    <property type="evidence" value="ECO:0007669"/>
    <property type="project" value="TreeGrafter"/>
</dbReference>
<comment type="caution">
    <text evidence="3">The sequence shown here is derived from an EMBL/GenBank/DDBJ whole genome shotgun (WGS) entry which is preliminary data.</text>
</comment>
<evidence type="ECO:0000259" key="2">
    <source>
        <dbReference type="PROSITE" id="PS51464"/>
    </source>
</evidence>
<accession>A0A0F4L9Y0</accession>
<gene>
    <name evidence="3" type="ORF">JF74_14960</name>
</gene>
<dbReference type="InterPro" id="IPR035466">
    <property type="entry name" value="GlmS/AgaS_SIS"/>
</dbReference>
<name>A0A0F4L9Y0_9LACO</name>